<keyword evidence="2 4" id="KW-0547">Nucleotide-binding</keyword>
<dbReference type="SUPFAM" id="SSF53067">
    <property type="entry name" value="Actin-like ATPase domain"/>
    <property type="match status" value="2"/>
</dbReference>
<name>A0A6M8HGA3_9PROT</name>
<evidence type="ECO:0000256" key="3">
    <source>
        <dbReference type="ARBA" id="ARBA00022840"/>
    </source>
</evidence>
<evidence type="ECO:0000313" key="5">
    <source>
        <dbReference type="EMBL" id="QKE88947.1"/>
    </source>
</evidence>
<dbReference type="EMBL" id="CP053708">
    <property type="protein sequence ID" value="QKE88947.1"/>
    <property type="molecule type" value="Genomic_DNA"/>
</dbReference>
<accession>A0A6M8HGA3</accession>
<dbReference type="Gene3D" id="3.30.420.40">
    <property type="match status" value="2"/>
</dbReference>
<dbReference type="RefSeq" id="WP_171836119.1">
    <property type="nucleotide sequence ID" value="NZ_CP053708.1"/>
</dbReference>
<dbReference type="GO" id="GO:0005524">
    <property type="term" value="F:ATP binding"/>
    <property type="evidence" value="ECO:0007669"/>
    <property type="project" value="UniProtKB-KW"/>
</dbReference>
<dbReference type="PANTHER" id="PTHR19375">
    <property type="entry name" value="HEAT SHOCK PROTEIN 70KDA"/>
    <property type="match status" value="1"/>
</dbReference>
<proteinExistence type="inferred from homology"/>
<evidence type="ECO:0000256" key="2">
    <source>
        <dbReference type="ARBA" id="ARBA00022741"/>
    </source>
</evidence>
<comment type="similarity">
    <text evidence="1 4">Belongs to the heat shock protein 70 family.</text>
</comment>
<dbReference type="Proteomes" id="UP000500767">
    <property type="component" value="Chromosome"/>
</dbReference>
<keyword evidence="3 4" id="KW-0067">ATP-binding</keyword>
<dbReference type="InterPro" id="IPR043129">
    <property type="entry name" value="ATPase_NBD"/>
</dbReference>
<dbReference type="PRINTS" id="PR00301">
    <property type="entry name" value="HEATSHOCK70"/>
</dbReference>
<dbReference type="InterPro" id="IPR018181">
    <property type="entry name" value="Heat_shock_70_CS"/>
</dbReference>
<dbReference type="Pfam" id="PF00012">
    <property type="entry name" value="HSP70"/>
    <property type="match status" value="2"/>
</dbReference>
<reference evidence="5 6" key="1">
    <citation type="journal article" date="2014" name="World J. Microbiol. Biotechnol.">
        <title>Biodiversity and physiological characteristics of Antarctic and Arctic lichens-associated bacteria.</title>
        <authorList>
            <person name="Lee Y.M."/>
            <person name="Kim E.H."/>
            <person name="Lee H.K."/>
            <person name="Hong S.G."/>
        </authorList>
    </citation>
    <scope>NUCLEOTIDE SEQUENCE [LARGE SCALE GENOMIC DNA]</scope>
    <source>
        <strain evidence="5 6">PAMC 26569</strain>
    </source>
</reference>
<dbReference type="GO" id="GO:0140662">
    <property type="term" value="F:ATP-dependent protein folding chaperone"/>
    <property type="evidence" value="ECO:0007669"/>
    <property type="project" value="InterPro"/>
</dbReference>
<keyword evidence="6" id="KW-1185">Reference proteome</keyword>
<dbReference type="InterPro" id="IPR029047">
    <property type="entry name" value="HSP70_peptide-bd_sf"/>
</dbReference>
<dbReference type="PROSITE" id="PS01036">
    <property type="entry name" value="HSP70_3"/>
    <property type="match status" value="1"/>
</dbReference>
<organism evidence="5 6">
    <name type="scientific">Lichenicola cladoniae</name>
    <dbReference type="NCBI Taxonomy" id="1484109"/>
    <lineage>
        <taxon>Bacteria</taxon>
        <taxon>Pseudomonadati</taxon>
        <taxon>Pseudomonadota</taxon>
        <taxon>Alphaproteobacteria</taxon>
        <taxon>Acetobacterales</taxon>
        <taxon>Acetobacteraceae</taxon>
        <taxon>Lichenicola</taxon>
    </lineage>
</organism>
<evidence type="ECO:0000256" key="4">
    <source>
        <dbReference type="RuleBase" id="RU003322"/>
    </source>
</evidence>
<gene>
    <name evidence="5" type="ORF">HN018_01800</name>
</gene>
<evidence type="ECO:0000313" key="6">
    <source>
        <dbReference type="Proteomes" id="UP000500767"/>
    </source>
</evidence>
<dbReference type="Gene3D" id="2.60.34.10">
    <property type="entry name" value="Substrate Binding Domain Of DNAk, Chain A, domain 1"/>
    <property type="match status" value="1"/>
</dbReference>
<evidence type="ECO:0000256" key="1">
    <source>
        <dbReference type="ARBA" id="ARBA00007381"/>
    </source>
</evidence>
<dbReference type="AlphaFoldDB" id="A0A6M8HGA3"/>
<dbReference type="KEGG" id="lck:HN018_01800"/>
<dbReference type="PROSITE" id="PS00329">
    <property type="entry name" value="HSP70_2"/>
    <property type="match status" value="1"/>
</dbReference>
<sequence>MIVGIDLGTTNSLASVWQDGRATLVPNSLGRFLTPSVVSLDTTGEILVGEPARERLASHPLSTVAAFKRSMGTGRSMMLGDRSFRPEELSSFVLRALKADAEAFLGIPVDEAVITVPAYFSDSQRQATRVAGELADLRVERLLNEPTAAALAYGLHEHKEGREGEILVFDLGGGTFDVSVIDLFDGVIEVRATAGDNFLGGEDFDTAIMAWFARTTGLPLPDATDPALAPLSARLRNQVEAARRGLSVSDQVELRIDSGGRSFSATLDAEAFMAVGKPLFDRLRQPVARALADSRIRAENLAAVVLVGGATRMPSVRRLAATLFGRLPLQTIDPDQAVALGAAVQAGLKMRDSALDDVVLTDVAPYTLGIEVVEGSGAGRLLPVIERNTVVPVSRTQTVSPVADFQRRVVVRIYQGESRLVKDNIRLGDLTLELAPRKSRDQEIEVRFTYDINGLLEVTARSVVDNVMERVVIEQHAGVLNAEQVKEHLLALAPLKLAPRDAMGNRLLLARAERLHEASLGTVRKGLAEATAAFDAALASQDSGRILTTAAALAHEVAAAENPT</sequence>
<dbReference type="SUPFAM" id="SSF100920">
    <property type="entry name" value="Heat shock protein 70kD (HSP70), peptide-binding domain"/>
    <property type="match status" value="1"/>
</dbReference>
<dbReference type="PROSITE" id="PS00297">
    <property type="entry name" value="HSP70_1"/>
    <property type="match status" value="1"/>
</dbReference>
<dbReference type="FunFam" id="3.30.420.40:FF:000144">
    <property type="entry name" value="Molecular chaperone HscC"/>
    <property type="match status" value="1"/>
</dbReference>
<protein>
    <submittedName>
        <fullName evidence="5">Molecular chaperone HscC</fullName>
    </submittedName>
</protein>
<dbReference type="Gene3D" id="3.90.640.10">
    <property type="entry name" value="Actin, Chain A, domain 4"/>
    <property type="match status" value="1"/>
</dbReference>
<dbReference type="InterPro" id="IPR013126">
    <property type="entry name" value="Hsp_70_fam"/>
</dbReference>